<keyword evidence="8" id="KW-0472">Membrane</keyword>
<name>A0A3M6QE35_9BURK</name>
<sequence length="181" mass="18749">MRKPFLQSPWAQRLLTSAVWALAGGSAAFWVLVQPALQDGPPAAVAGQQFWTADAQGLRALLGAQGPAAAAQAPATEAMPDARYELVGVMAGTASGQGAALIAINGQSARMYRVGAQVGEGGPYLRKLQGRKAYLQPAQGAELELELPAFKPTPPTQPKPGALEPAIKGPMRQGGGHVFTQ</sequence>
<gene>
    <name evidence="11" type="ORF">EBQ26_01010</name>
</gene>
<dbReference type="RefSeq" id="WP_122237156.1">
    <property type="nucleotide sequence ID" value="NZ_RDQM01000001.1"/>
</dbReference>
<evidence type="ECO:0000256" key="6">
    <source>
        <dbReference type="ARBA" id="ARBA00022927"/>
    </source>
</evidence>
<evidence type="ECO:0000256" key="3">
    <source>
        <dbReference type="ARBA" id="ARBA00022475"/>
    </source>
</evidence>
<keyword evidence="4" id="KW-0997">Cell inner membrane</keyword>
<evidence type="ECO:0000256" key="1">
    <source>
        <dbReference type="ARBA" id="ARBA00004533"/>
    </source>
</evidence>
<evidence type="ECO:0000256" key="9">
    <source>
        <dbReference type="SAM" id="MobiDB-lite"/>
    </source>
</evidence>
<evidence type="ECO:0000256" key="4">
    <source>
        <dbReference type="ARBA" id="ARBA00022519"/>
    </source>
</evidence>
<dbReference type="InterPro" id="IPR024961">
    <property type="entry name" value="T2SS_GspC_N"/>
</dbReference>
<dbReference type="Pfam" id="PF11356">
    <property type="entry name" value="T2SSC"/>
    <property type="match status" value="1"/>
</dbReference>
<dbReference type="AlphaFoldDB" id="A0A3M6QE35"/>
<dbReference type="GO" id="GO:0005886">
    <property type="term" value="C:plasma membrane"/>
    <property type="evidence" value="ECO:0007669"/>
    <property type="project" value="UniProtKB-SubCell"/>
</dbReference>
<feature type="compositionally biased region" description="Gly residues" evidence="9">
    <location>
        <begin position="172"/>
        <end position="181"/>
    </location>
</feature>
<evidence type="ECO:0000256" key="7">
    <source>
        <dbReference type="ARBA" id="ARBA00022989"/>
    </source>
</evidence>
<accession>A0A3M6QE35</accession>
<dbReference type="EMBL" id="RDQM01000001">
    <property type="protein sequence ID" value="RMX01386.1"/>
    <property type="molecule type" value="Genomic_DNA"/>
</dbReference>
<protein>
    <submittedName>
        <fullName evidence="11">General secretion pathway protein C</fullName>
    </submittedName>
</protein>
<keyword evidence="6" id="KW-0653">Protein transport</keyword>
<feature type="domain" description="Type II secretion system protein GspC N-terminal" evidence="10">
    <location>
        <begin position="47"/>
        <end position="121"/>
    </location>
</feature>
<dbReference type="GO" id="GO:0015031">
    <property type="term" value="P:protein transport"/>
    <property type="evidence" value="ECO:0007669"/>
    <property type="project" value="UniProtKB-KW"/>
</dbReference>
<evidence type="ECO:0000313" key="12">
    <source>
        <dbReference type="Proteomes" id="UP000267521"/>
    </source>
</evidence>
<reference evidence="11 12" key="1">
    <citation type="submission" date="2018-10" db="EMBL/GenBank/DDBJ databases">
        <title>Comamonadaceae CDC group NO-1 genome sequencing and assembly.</title>
        <authorList>
            <person name="Bernier A.-M."/>
            <person name="Bernard K."/>
        </authorList>
    </citation>
    <scope>NUCLEOTIDE SEQUENCE [LARGE SCALE GENOMIC DNA]</scope>
    <source>
        <strain evidence="11 12">NML970147</strain>
    </source>
</reference>
<evidence type="ECO:0000313" key="11">
    <source>
        <dbReference type="EMBL" id="RMX01386.1"/>
    </source>
</evidence>
<keyword evidence="2" id="KW-0813">Transport</keyword>
<organism evidence="11 12">
    <name type="scientific">Allofranklinella schreckenbergeri</name>
    <dbReference type="NCBI Taxonomy" id="1076744"/>
    <lineage>
        <taxon>Bacteria</taxon>
        <taxon>Pseudomonadati</taxon>
        <taxon>Pseudomonadota</taxon>
        <taxon>Betaproteobacteria</taxon>
        <taxon>Burkholderiales</taxon>
        <taxon>Comamonadaceae</taxon>
        <taxon>Allofranklinella</taxon>
    </lineage>
</organism>
<keyword evidence="5" id="KW-0812">Transmembrane</keyword>
<comment type="subcellular location">
    <subcellularLocation>
        <location evidence="1">Cell inner membrane</location>
    </subcellularLocation>
</comment>
<dbReference type="Proteomes" id="UP000267521">
    <property type="component" value="Unassembled WGS sequence"/>
</dbReference>
<evidence type="ECO:0000256" key="2">
    <source>
        <dbReference type="ARBA" id="ARBA00022448"/>
    </source>
</evidence>
<keyword evidence="7" id="KW-1133">Transmembrane helix</keyword>
<evidence type="ECO:0000259" key="10">
    <source>
        <dbReference type="Pfam" id="PF11356"/>
    </source>
</evidence>
<proteinExistence type="predicted"/>
<comment type="caution">
    <text evidence="11">The sequence shown here is derived from an EMBL/GenBank/DDBJ whole genome shotgun (WGS) entry which is preliminary data.</text>
</comment>
<feature type="region of interest" description="Disordered" evidence="9">
    <location>
        <begin position="151"/>
        <end position="181"/>
    </location>
</feature>
<evidence type="ECO:0000256" key="5">
    <source>
        <dbReference type="ARBA" id="ARBA00022692"/>
    </source>
</evidence>
<evidence type="ECO:0000256" key="8">
    <source>
        <dbReference type="ARBA" id="ARBA00023136"/>
    </source>
</evidence>
<keyword evidence="3" id="KW-1003">Cell membrane</keyword>